<dbReference type="Proteomes" id="UP000614460">
    <property type="component" value="Unassembled WGS sequence"/>
</dbReference>
<evidence type="ECO:0000256" key="1">
    <source>
        <dbReference type="ARBA" id="ARBA00023015"/>
    </source>
</evidence>
<keyword evidence="1" id="KW-0805">Transcription regulation</keyword>
<sequence>MKQSLIGFTEIPYIIKKNTTIELSNASYERGCFLIEHFIVSGKKSSQIKIQCIQENYVLIVCLQGKISYALPRTFSPPINMMDRDCILVHTKPFNFVAYTMEYPIEILTIAIHPDIMMMLTSHHPELSAFILQYKNAPLSTLNLVKVNKYFLNKISKLLNWNTNSNSTYDQHLLKYIPLIISGYRNLISPQSANSTNKSLVEQAQLHIKSSLERNEIPNASTLARKNSVYPSKLNDAFKNITGMTLAKFIRNSVLLRISEILPIKNMGLLEIAMQFGYSDVNSLNRTFKKKFGTTMGAYRNMQKSTFSNTR</sequence>
<dbReference type="Gene3D" id="1.10.10.60">
    <property type="entry name" value="Homeodomain-like"/>
    <property type="match status" value="1"/>
</dbReference>
<comment type="caution">
    <text evidence="5">The sequence shown here is derived from an EMBL/GenBank/DDBJ whole genome shotgun (WGS) entry which is preliminary data.</text>
</comment>
<name>A0A8H9FZI6_9SPHI</name>
<accession>A0A8H9FZI6</accession>
<evidence type="ECO:0000259" key="4">
    <source>
        <dbReference type="PROSITE" id="PS01124"/>
    </source>
</evidence>
<dbReference type="AlphaFoldDB" id="A0A8H9FZI6"/>
<dbReference type="SUPFAM" id="SSF46689">
    <property type="entry name" value="Homeodomain-like"/>
    <property type="match status" value="1"/>
</dbReference>
<evidence type="ECO:0000313" key="6">
    <source>
        <dbReference type="Proteomes" id="UP000614460"/>
    </source>
</evidence>
<evidence type="ECO:0000256" key="3">
    <source>
        <dbReference type="ARBA" id="ARBA00023163"/>
    </source>
</evidence>
<proteinExistence type="predicted"/>
<gene>
    <name evidence="5" type="ORF">GCM10011516_14970</name>
</gene>
<dbReference type="InterPro" id="IPR009057">
    <property type="entry name" value="Homeodomain-like_sf"/>
</dbReference>
<keyword evidence="6" id="KW-1185">Reference proteome</keyword>
<reference evidence="5" key="2">
    <citation type="submission" date="2020-09" db="EMBL/GenBank/DDBJ databases">
        <authorList>
            <person name="Sun Q."/>
            <person name="Zhou Y."/>
        </authorList>
    </citation>
    <scope>NUCLEOTIDE SEQUENCE</scope>
    <source>
        <strain evidence="5">CGMCC 1.15966</strain>
    </source>
</reference>
<evidence type="ECO:0000313" key="5">
    <source>
        <dbReference type="EMBL" id="GGE18328.1"/>
    </source>
</evidence>
<dbReference type="SMART" id="SM00342">
    <property type="entry name" value="HTH_ARAC"/>
    <property type="match status" value="1"/>
</dbReference>
<dbReference type="Pfam" id="PF12833">
    <property type="entry name" value="HTH_18"/>
    <property type="match status" value="1"/>
</dbReference>
<dbReference type="EMBL" id="BMKM01000003">
    <property type="protein sequence ID" value="GGE18328.1"/>
    <property type="molecule type" value="Genomic_DNA"/>
</dbReference>
<dbReference type="PROSITE" id="PS01124">
    <property type="entry name" value="HTH_ARAC_FAMILY_2"/>
    <property type="match status" value="1"/>
</dbReference>
<reference evidence="5" key="1">
    <citation type="journal article" date="2014" name="Int. J. Syst. Evol. Microbiol.">
        <title>Complete genome sequence of Corynebacterium casei LMG S-19264T (=DSM 44701T), isolated from a smear-ripened cheese.</title>
        <authorList>
            <consortium name="US DOE Joint Genome Institute (JGI-PGF)"/>
            <person name="Walter F."/>
            <person name="Albersmeier A."/>
            <person name="Kalinowski J."/>
            <person name="Ruckert C."/>
        </authorList>
    </citation>
    <scope>NUCLEOTIDE SEQUENCE</scope>
    <source>
        <strain evidence="5">CGMCC 1.15966</strain>
    </source>
</reference>
<feature type="domain" description="HTH araC/xylS-type" evidence="4">
    <location>
        <begin position="202"/>
        <end position="302"/>
    </location>
</feature>
<dbReference type="PANTHER" id="PTHR47504:SF5">
    <property type="entry name" value="RIGHT ORIGIN-BINDING PROTEIN"/>
    <property type="match status" value="1"/>
</dbReference>
<dbReference type="PANTHER" id="PTHR47504">
    <property type="entry name" value="RIGHT ORIGIN-BINDING PROTEIN"/>
    <property type="match status" value="1"/>
</dbReference>
<evidence type="ECO:0000256" key="2">
    <source>
        <dbReference type="ARBA" id="ARBA00023125"/>
    </source>
</evidence>
<protein>
    <recommendedName>
        <fullName evidence="4">HTH araC/xylS-type domain-containing protein</fullName>
    </recommendedName>
</protein>
<dbReference type="InterPro" id="IPR050959">
    <property type="entry name" value="MarA-like"/>
</dbReference>
<dbReference type="InterPro" id="IPR018060">
    <property type="entry name" value="HTH_AraC"/>
</dbReference>
<dbReference type="GO" id="GO:0043565">
    <property type="term" value="F:sequence-specific DNA binding"/>
    <property type="evidence" value="ECO:0007669"/>
    <property type="project" value="InterPro"/>
</dbReference>
<keyword evidence="3" id="KW-0804">Transcription</keyword>
<keyword evidence="2" id="KW-0238">DNA-binding</keyword>
<organism evidence="5 6">
    <name type="scientific">Sphingobacterium cellulitidis</name>
    <dbReference type="NCBI Taxonomy" id="1768011"/>
    <lineage>
        <taxon>Bacteria</taxon>
        <taxon>Pseudomonadati</taxon>
        <taxon>Bacteroidota</taxon>
        <taxon>Sphingobacteriia</taxon>
        <taxon>Sphingobacteriales</taxon>
        <taxon>Sphingobacteriaceae</taxon>
        <taxon>Sphingobacterium</taxon>
    </lineage>
</organism>
<dbReference type="GO" id="GO:0003700">
    <property type="term" value="F:DNA-binding transcription factor activity"/>
    <property type="evidence" value="ECO:0007669"/>
    <property type="project" value="InterPro"/>
</dbReference>